<gene>
    <name evidence="2" type="ORF">L484_021967</name>
</gene>
<dbReference type="AlphaFoldDB" id="W9QMD2"/>
<feature type="compositionally biased region" description="Polar residues" evidence="1">
    <location>
        <begin position="28"/>
        <end position="38"/>
    </location>
</feature>
<feature type="compositionally biased region" description="Basic and acidic residues" evidence="1">
    <location>
        <begin position="41"/>
        <end position="68"/>
    </location>
</feature>
<feature type="region of interest" description="Disordered" evidence="1">
    <location>
        <begin position="1"/>
        <end position="100"/>
    </location>
</feature>
<evidence type="ECO:0000313" key="3">
    <source>
        <dbReference type="Proteomes" id="UP000030645"/>
    </source>
</evidence>
<sequence length="100" mass="11705">MTVNQFRFAMEPAEIRHGTKTINHENGSRQSIISNSRRTYGRIEDQDDGERHRDRSWQSILMKEEPDRGTGTPDQLSNSVENDDPLDVPNLPRRWRLSTR</sequence>
<keyword evidence="3" id="KW-1185">Reference proteome</keyword>
<evidence type="ECO:0000313" key="2">
    <source>
        <dbReference type="EMBL" id="EXB42375.1"/>
    </source>
</evidence>
<accession>W9QMD2</accession>
<reference evidence="3" key="1">
    <citation type="submission" date="2013-01" db="EMBL/GenBank/DDBJ databases">
        <title>Draft Genome Sequence of a Mulberry Tree, Morus notabilis C.K. Schneid.</title>
        <authorList>
            <person name="He N."/>
            <person name="Zhao S."/>
        </authorList>
    </citation>
    <scope>NUCLEOTIDE SEQUENCE</scope>
</reference>
<dbReference type="EMBL" id="KE343820">
    <property type="protein sequence ID" value="EXB42375.1"/>
    <property type="molecule type" value="Genomic_DNA"/>
</dbReference>
<proteinExistence type="predicted"/>
<evidence type="ECO:0000256" key="1">
    <source>
        <dbReference type="SAM" id="MobiDB-lite"/>
    </source>
</evidence>
<name>W9QMD2_9ROSA</name>
<dbReference type="Proteomes" id="UP000030645">
    <property type="component" value="Unassembled WGS sequence"/>
</dbReference>
<feature type="compositionally biased region" description="Basic and acidic residues" evidence="1">
    <location>
        <begin position="13"/>
        <end position="27"/>
    </location>
</feature>
<organism evidence="2 3">
    <name type="scientific">Morus notabilis</name>
    <dbReference type="NCBI Taxonomy" id="981085"/>
    <lineage>
        <taxon>Eukaryota</taxon>
        <taxon>Viridiplantae</taxon>
        <taxon>Streptophyta</taxon>
        <taxon>Embryophyta</taxon>
        <taxon>Tracheophyta</taxon>
        <taxon>Spermatophyta</taxon>
        <taxon>Magnoliopsida</taxon>
        <taxon>eudicotyledons</taxon>
        <taxon>Gunneridae</taxon>
        <taxon>Pentapetalae</taxon>
        <taxon>rosids</taxon>
        <taxon>fabids</taxon>
        <taxon>Rosales</taxon>
        <taxon>Moraceae</taxon>
        <taxon>Moreae</taxon>
        <taxon>Morus</taxon>
    </lineage>
</organism>
<protein>
    <submittedName>
        <fullName evidence="2">Uncharacterized protein</fullName>
    </submittedName>
</protein>